<dbReference type="Proteomes" id="UP001213681">
    <property type="component" value="Unassembled WGS sequence"/>
</dbReference>
<protein>
    <submittedName>
        <fullName evidence="3">Uncharacterized protein</fullName>
    </submittedName>
</protein>
<dbReference type="RefSeq" id="XP_056767478.1">
    <property type="nucleotide sequence ID" value="XM_056908860.1"/>
</dbReference>
<keyword evidence="2" id="KW-1133">Transmembrane helix</keyword>
<feature type="transmembrane region" description="Helical" evidence="2">
    <location>
        <begin position="12"/>
        <end position="35"/>
    </location>
</feature>
<name>A0AAD6CAQ5_9EURO</name>
<gene>
    <name evidence="3" type="ORF">N7458_005478</name>
</gene>
<proteinExistence type="predicted"/>
<feature type="region of interest" description="Disordered" evidence="1">
    <location>
        <begin position="175"/>
        <end position="216"/>
    </location>
</feature>
<reference evidence="3" key="2">
    <citation type="journal article" date="2023" name="IMA Fungus">
        <title>Comparative genomic study of the Penicillium genus elucidates a diverse pangenome and 15 lateral gene transfer events.</title>
        <authorList>
            <person name="Petersen C."/>
            <person name="Sorensen T."/>
            <person name="Nielsen M.R."/>
            <person name="Sondergaard T.E."/>
            <person name="Sorensen J.L."/>
            <person name="Fitzpatrick D.A."/>
            <person name="Frisvad J.C."/>
            <person name="Nielsen K.L."/>
        </authorList>
    </citation>
    <scope>NUCLEOTIDE SEQUENCE</scope>
    <source>
        <strain evidence="3">IBT 16125</strain>
    </source>
</reference>
<feature type="region of interest" description="Disordered" evidence="1">
    <location>
        <begin position="126"/>
        <end position="146"/>
    </location>
</feature>
<keyword evidence="2" id="KW-0812">Transmembrane</keyword>
<feature type="compositionally biased region" description="Polar residues" evidence="1">
    <location>
        <begin position="178"/>
        <end position="206"/>
    </location>
</feature>
<comment type="caution">
    <text evidence="3">The sequence shown here is derived from an EMBL/GenBank/DDBJ whole genome shotgun (WGS) entry which is preliminary data.</text>
</comment>
<evidence type="ECO:0000313" key="4">
    <source>
        <dbReference type="Proteomes" id="UP001213681"/>
    </source>
</evidence>
<sequence length="325" mass="35736">MALLPTRTTRPIIFPLPFLTFIFLVILLAYLQLLYGISFLLRPFWPSEYGPRPLNRILRPAEKRVLEIITDLIPPPFYRSPVPSGAFVNDELTFPHFMTVYHASQMGCGSVISAPPRVVELDNLPHVHSSTGRGQEPPGVLSENEIPDSTATHIGAFPVIEEMIDHFGLSHYDGTDKSIPSTSEPTSALATDQNQDVPLAQPSTPKQAQQQQQEEHQIVEVVQGIPFKPVEVKSVDKTHPNIQSPTTSTDDAKTSLNVIPPASSHYTDDSAALSLSTNRNAKARSTESYPGKFPVSEGLEFSSLATASCAFRERGTTSVRPFSDY</sequence>
<keyword evidence="4" id="KW-1185">Reference proteome</keyword>
<accession>A0AAD6CAQ5</accession>
<dbReference type="AlphaFoldDB" id="A0AAD6CAQ5"/>
<organism evidence="3 4">
    <name type="scientific">Penicillium daleae</name>
    <dbReference type="NCBI Taxonomy" id="63821"/>
    <lineage>
        <taxon>Eukaryota</taxon>
        <taxon>Fungi</taxon>
        <taxon>Dikarya</taxon>
        <taxon>Ascomycota</taxon>
        <taxon>Pezizomycotina</taxon>
        <taxon>Eurotiomycetes</taxon>
        <taxon>Eurotiomycetidae</taxon>
        <taxon>Eurotiales</taxon>
        <taxon>Aspergillaceae</taxon>
        <taxon>Penicillium</taxon>
    </lineage>
</organism>
<dbReference type="GeneID" id="81599103"/>
<keyword evidence="2" id="KW-0472">Membrane</keyword>
<reference evidence="3" key="1">
    <citation type="submission" date="2022-12" db="EMBL/GenBank/DDBJ databases">
        <authorList>
            <person name="Petersen C."/>
        </authorList>
    </citation>
    <scope>NUCLEOTIDE SEQUENCE</scope>
    <source>
        <strain evidence="3">IBT 16125</strain>
    </source>
</reference>
<evidence type="ECO:0000313" key="3">
    <source>
        <dbReference type="EMBL" id="KAJ5454522.1"/>
    </source>
</evidence>
<evidence type="ECO:0000256" key="1">
    <source>
        <dbReference type="SAM" id="MobiDB-lite"/>
    </source>
</evidence>
<evidence type="ECO:0000256" key="2">
    <source>
        <dbReference type="SAM" id="Phobius"/>
    </source>
</evidence>
<dbReference type="EMBL" id="JAPVEA010000005">
    <property type="protein sequence ID" value="KAJ5454522.1"/>
    <property type="molecule type" value="Genomic_DNA"/>
</dbReference>